<name>A0A8J8BFD0_9ACTN</name>
<dbReference type="GO" id="GO:0031177">
    <property type="term" value="F:phosphopantetheine binding"/>
    <property type="evidence" value="ECO:0007669"/>
    <property type="project" value="TreeGrafter"/>
</dbReference>
<dbReference type="PANTHER" id="PTHR45527:SF1">
    <property type="entry name" value="FATTY ACID SYNTHASE"/>
    <property type="match status" value="1"/>
</dbReference>
<dbReference type="GO" id="GO:0044550">
    <property type="term" value="P:secondary metabolite biosynthetic process"/>
    <property type="evidence" value="ECO:0007669"/>
    <property type="project" value="TreeGrafter"/>
</dbReference>
<dbReference type="Gene3D" id="3.40.50.12780">
    <property type="entry name" value="N-terminal domain of ligase-like"/>
    <property type="match status" value="1"/>
</dbReference>
<evidence type="ECO:0000259" key="2">
    <source>
        <dbReference type="Pfam" id="PF13193"/>
    </source>
</evidence>
<organism evidence="3 4">
    <name type="scientific">Actinocrinis puniceicyclus</name>
    <dbReference type="NCBI Taxonomy" id="977794"/>
    <lineage>
        <taxon>Bacteria</taxon>
        <taxon>Bacillati</taxon>
        <taxon>Actinomycetota</taxon>
        <taxon>Actinomycetes</taxon>
        <taxon>Catenulisporales</taxon>
        <taxon>Actinospicaceae</taxon>
        <taxon>Actinocrinis</taxon>
    </lineage>
</organism>
<dbReference type="Pfam" id="PF13193">
    <property type="entry name" value="AMP-binding_C"/>
    <property type="match status" value="1"/>
</dbReference>
<dbReference type="InterPro" id="IPR000873">
    <property type="entry name" value="AMP-dep_synth/lig_dom"/>
</dbReference>
<evidence type="ECO:0000313" key="3">
    <source>
        <dbReference type="EMBL" id="MBS2966520.1"/>
    </source>
</evidence>
<dbReference type="Proteomes" id="UP000677913">
    <property type="component" value="Unassembled WGS sequence"/>
</dbReference>
<dbReference type="EMBL" id="JAGSXH010000159">
    <property type="protein sequence ID" value="MBS2966520.1"/>
    <property type="molecule type" value="Genomic_DNA"/>
</dbReference>
<reference evidence="3" key="1">
    <citation type="submission" date="2021-04" db="EMBL/GenBank/DDBJ databases">
        <title>Genome based classification of Actinospica acidithermotolerans sp. nov., an actinobacterium isolated from an Indonesian hot spring.</title>
        <authorList>
            <person name="Kusuma A.B."/>
            <person name="Putra K.E."/>
            <person name="Nafisah S."/>
            <person name="Loh J."/>
            <person name="Nouioui I."/>
            <person name="Goodfellow M."/>
        </authorList>
    </citation>
    <scope>NUCLEOTIDE SEQUENCE</scope>
    <source>
        <strain evidence="3">DSM 45618</strain>
    </source>
</reference>
<accession>A0A8J8BFD0</accession>
<comment type="caution">
    <text evidence="3">The sequence shown here is derived from an EMBL/GenBank/DDBJ whole genome shotgun (WGS) entry which is preliminary data.</text>
</comment>
<dbReference type="CDD" id="cd05930">
    <property type="entry name" value="A_NRPS"/>
    <property type="match status" value="1"/>
</dbReference>
<gene>
    <name evidence="3" type="ORF">KGA66_26005</name>
</gene>
<dbReference type="GO" id="GO:0043041">
    <property type="term" value="P:amino acid activation for nonribosomal peptide biosynthetic process"/>
    <property type="evidence" value="ECO:0007669"/>
    <property type="project" value="TreeGrafter"/>
</dbReference>
<protein>
    <submittedName>
        <fullName evidence="3">Amino acid adenylation domain-containing protein</fullName>
    </submittedName>
</protein>
<dbReference type="InterPro" id="IPR025110">
    <property type="entry name" value="AMP-bd_C"/>
</dbReference>
<dbReference type="InterPro" id="IPR010071">
    <property type="entry name" value="AA_adenyl_dom"/>
</dbReference>
<dbReference type="Gene3D" id="3.30.300.30">
    <property type="match status" value="1"/>
</dbReference>
<dbReference type="GO" id="GO:0005737">
    <property type="term" value="C:cytoplasm"/>
    <property type="evidence" value="ECO:0007669"/>
    <property type="project" value="TreeGrafter"/>
</dbReference>
<dbReference type="RefSeq" id="WP_211471674.1">
    <property type="nucleotide sequence ID" value="NZ_JAGSXH010000159.1"/>
</dbReference>
<dbReference type="SUPFAM" id="SSF56801">
    <property type="entry name" value="Acetyl-CoA synthetase-like"/>
    <property type="match status" value="1"/>
</dbReference>
<dbReference type="AlphaFoldDB" id="A0A8J8BFD0"/>
<dbReference type="PANTHER" id="PTHR45527">
    <property type="entry name" value="NONRIBOSOMAL PEPTIDE SYNTHETASE"/>
    <property type="match status" value="1"/>
</dbReference>
<evidence type="ECO:0000313" key="4">
    <source>
        <dbReference type="Proteomes" id="UP000677913"/>
    </source>
</evidence>
<keyword evidence="4" id="KW-1185">Reference proteome</keyword>
<proteinExistence type="predicted"/>
<dbReference type="NCBIfam" id="TIGR01733">
    <property type="entry name" value="AA-adenyl-dom"/>
    <property type="match status" value="1"/>
</dbReference>
<feature type="domain" description="AMP-binding enzyme C-terminal" evidence="2">
    <location>
        <begin position="571"/>
        <end position="646"/>
    </location>
</feature>
<evidence type="ECO:0000259" key="1">
    <source>
        <dbReference type="Pfam" id="PF00501"/>
    </source>
</evidence>
<dbReference type="InterPro" id="IPR045851">
    <property type="entry name" value="AMP-bd_C_sf"/>
</dbReference>
<feature type="domain" description="AMP-dependent synthetase/ligase" evidence="1">
    <location>
        <begin position="182"/>
        <end position="504"/>
    </location>
</feature>
<dbReference type="Pfam" id="PF00501">
    <property type="entry name" value="AMP-binding"/>
    <property type="match status" value="1"/>
</dbReference>
<dbReference type="InterPro" id="IPR042099">
    <property type="entry name" value="ANL_N_sf"/>
</dbReference>
<sequence>MTTTLRPYSTLGDDWDAADSSPAPAAFRRGAEPAAVTASACLIVAARMSGAAAVEGTLTDPGSGRTLSIALPWRAPLRAVVERVGAAMTDLPDCASLAVGSGPVWFKWRSGRLVADQAAGGLDAALLAARLDPVLAAILDEPELPAGRVRLWSAEDERIVASAHTPAPGITGTIAELVHERIAHCGGQVAIEDGGLLLTYAKLGELVSVRARRLAGAGVSAGDVVGVGMSRGTGLVATLLALWSLGAAFLPFDPDHPRLRTEAALGAAGAKLALTDDEFGALEPSGPATGDLCTPRPEELAYAMTTSGSTGQPKVVGVPHGALWHCVQSFARLLDTPAPRVAWTTALTFDISMLELMLPLAAGGRLLVADAVTRRDPGTLAAWLSEQAPDIVQATPTAWRMLLPALRSRLDGTVLLCGGEALTADLAADLVATGAQVWNVYGPTEATIWCTANRLAAPFTDPVSIGRPLPGVVAAVLDRQGRPVEVGQAGELYLGGTQLAVGYLGDRERTAAAFGSTVFSAAASPPLEGAGRERAYRTGDLCAWRPDGTLEYRGRADHQVKLRGHRIELEEIEAHAERHPAVARAAAVLVERERADQRLFLYYQPQAGSSATETQLRAHLGRWLPAAVLPQHVTALARLPLTPNQKVDRRVLREAAAAVLNPRPADGEETS</sequence>